<comment type="similarity">
    <text evidence="2">Belongs to the IFI6/IFI27 family.</text>
</comment>
<reference evidence="7" key="2">
    <citation type="submission" date="2023-06" db="EMBL/GenBank/DDBJ databases">
        <authorList>
            <consortium name="Lawrence Berkeley National Laboratory"/>
            <person name="Mondo S.J."/>
            <person name="Hensen N."/>
            <person name="Bonometti L."/>
            <person name="Westerberg I."/>
            <person name="Brannstrom I.O."/>
            <person name="Guillou S."/>
            <person name="Cros-Aarteil S."/>
            <person name="Calhoun S."/>
            <person name="Haridas S."/>
            <person name="Kuo A."/>
            <person name="Pangilinan J."/>
            <person name="Riley R."/>
            <person name="Labutti K."/>
            <person name="Andreopoulos B."/>
            <person name="Lipzen A."/>
            <person name="Chen C."/>
            <person name="Yanf M."/>
            <person name="Daum C."/>
            <person name="Ng V."/>
            <person name="Clum A."/>
            <person name="Steindorff A."/>
            <person name="Ohm R."/>
            <person name="Martin F."/>
            <person name="Silar P."/>
            <person name="Natvig D."/>
            <person name="Lalanne C."/>
            <person name="Gautier V."/>
            <person name="Ament-Velasquez S.L."/>
            <person name="Kruys A."/>
            <person name="Hutchinson M.I."/>
            <person name="Powell A.J."/>
            <person name="Barry K."/>
            <person name="Miller A.N."/>
            <person name="Grigoriev I.V."/>
            <person name="Debuchy R."/>
            <person name="Gladieux P."/>
            <person name="Thoren M.H."/>
            <person name="Johannesson H."/>
        </authorList>
    </citation>
    <scope>NUCLEOTIDE SEQUENCE</scope>
    <source>
        <strain evidence="7">CBS 626.80</strain>
    </source>
</reference>
<dbReference type="AlphaFoldDB" id="A0AAN6P152"/>
<sequence>MPTLSLPDLSGGYGTVGIIMIPIGILIATVPGLVLGLIYMIFGFGKQGIVAGSRAAKIQSIMRIVAATSVFAIFQSAAMGGYGAAIVVSAMQAAGVLTAVLGTALAALSAWRP</sequence>
<dbReference type="EMBL" id="MU859072">
    <property type="protein sequence ID" value="KAK3955792.1"/>
    <property type="molecule type" value="Genomic_DNA"/>
</dbReference>
<keyword evidence="8" id="KW-1185">Reference proteome</keyword>
<evidence type="ECO:0000313" key="8">
    <source>
        <dbReference type="Proteomes" id="UP001303222"/>
    </source>
</evidence>
<feature type="transmembrane region" description="Helical" evidence="6">
    <location>
        <begin position="12"/>
        <end position="39"/>
    </location>
</feature>
<proteinExistence type="inferred from homology"/>
<keyword evidence="3 6" id="KW-0812">Transmembrane</keyword>
<evidence type="ECO:0000256" key="5">
    <source>
        <dbReference type="ARBA" id="ARBA00023136"/>
    </source>
</evidence>
<comment type="caution">
    <text evidence="7">The sequence shown here is derived from an EMBL/GenBank/DDBJ whole genome shotgun (WGS) entry which is preliminary data.</text>
</comment>
<feature type="transmembrane region" description="Helical" evidence="6">
    <location>
        <begin position="60"/>
        <end position="78"/>
    </location>
</feature>
<dbReference type="Gene3D" id="6.10.110.10">
    <property type="match status" value="1"/>
</dbReference>
<feature type="transmembrane region" description="Helical" evidence="6">
    <location>
        <begin position="84"/>
        <end position="108"/>
    </location>
</feature>
<evidence type="ECO:0000256" key="3">
    <source>
        <dbReference type="ARBA" id="ARBA00022692"/>
    </source>
</evidence>
<dbReference type="Pfam" id="PF06140">
    <property type="entry name" value="Ifi-6-16"/>
    <property type="match status" value="1"/>
</dbReference>
<reference evidence="7" key="1">
    <citation type="journal article" date="2023" name="Mol. Phylogenet. Evol.">
        <title>Genome-scale phylogeny and comparative genomics of the fungal order Sordariales.</title>
        <authorList>
            <person name="Hensen N."/>
            <person name="Bonometti L."/>
            <person name="Westerberg I."/>
            <person name="Brannstrom I.O."/>
            <person name="Guillou S."/>
            <person name="Cros-Aarteil S."/>
            <person name="Calhoun S."/>
            <person name="Haridas S."/>
            <person name="Kuo A."/>
            <person name="Mondo S."/>
            <person name="Pangilinan J."/>
            <person name="Riley R."/>
            <person name="LaButti K."/>
            <person name="Andreopoulos B."/>
            <person name="Lipzen A."/>
            <person name="Chen C."/>
            <person name="Yan M."/>
            <person name="Daum C."/>
            <person name="Ng V."/>
            <person name="Clum A."/>
            <person name="Steindorff A."/>
            <person name="Ohm R.A."/>
            <person name="Martin F."/>
            <person name="Silar P."/>
            <person name="Natvig D.O."/>
            <person name="Lalanne C."/>
            <person name="Gautier V."/>
            <person name="Ament-Velasquez S.L."/>
            <person name="Kruys A."/>
            <person name="Hutchinson M.I."/>
            <person name="Powell A.J."/>
            <person name="Barry K."/>
            <person name="Miller A.N."/>
            <person name="Grigoriev I.V."/>
            <person name="Debuchy R."/>
            <person name="Gladieux P."/>
            <person name="Hiltunen Thoren M."/>
            <person name="Johannesson H."/>
        </authorList>
    </citation>
    <scope>NUCLEOTIDE SEQUENCE</scope>
    <source>
        <strain evidence="7">CBS 626.80</strain>
    </source>
</reference>
<protein>
    <submittedName>
        <fullName evidence="7">Uncharacterized protein</fullName>
    </submittedName>
</protein>
<accession>A0AAN6P152</accession>
<evidence type="ECO:0000256" key="2">
    <source>
        <dbReference type="ARBA" id="ARBA00007262"/>
    </source>
</evidence>
<keyword evidence="5 6" id="KW-0472">Membrane</keyword>
<evidence type="ECO:0000256" key="1">
    <source>
        <dbReference type="ARBA" id="ARBA00004141"/>
    </source>
</evidence>
<evidence type="ECO:0000256" key="4">
    <source>
        <dbReference type="ARBA" id="ARBA00022989"/>
    </source>
</evidence>
<dbReference type="InterPro" id="IPR038213">
    <property type="entry name" value="IFI6/IFI27-like_sf"/>
</dbReference>
<organism evidence="7 8">
    <name type="scientific">Pseudoneurospora amorphoporcata</name>
    <dbReference type="NCBI Taxonomy" id="241081"/>
    <lineage>
        <taxon>Eukaryota</taxon>
        <taxon>Fungi</taxon>
        <taxon>Dikarya</taxon>
        <taxon>Ascomycota</taxon>
        <taxon>Pezizomycotina</taxon>
        <taxon>Sordariomycetes</taxon>
        <taxon>Sordariomycetidae</taxon>
        <taxon>Sordariales</taxon>
        <taxon>Sordariaceae</taxon>
        <taxon>Pseudoneurospora</taxon>
    </lineage>
</organism>
<gene>
    <name evidence="7" type="ORF">QBC32DRAFT_332653</name>
</gene>
<name>A0AAN6P152_9PEZI</name>
<dbReference type="Proteomes" id="UP001303222">
    <property type="component" value="Unassembled WGS sequence"/>
</dbReference>
<dbReference type="InterPro" id="IPR009311">
    <property type="entry name" value="IFI6/IFI27-like"/>
</dbReference>
<comment type="subcellular location">
    <subcellularLocation>
        <location evidence="1">Membrane</location>
        <topology evidence="1">Multi-pass membrane protein</topology>
    </subcellularLocation>
</comment>
<evidence type="ECO:0000313" key="7">
    <source>
        <dbReference type="EMBL" id="KAK3955792.1"/>
    </source>
</evidence>
<evidence type="ECO:0000256" key="6">
    <source>
        <dbReference type="SAM" id="Phobius"/>
    </source>
</evidence>
<keyword evidence="4 6" id="KW-1133">Transmembrane helix</keyword>